<evidence type="ECO:0000313" key="2">
    <source>
        <dbReference type="EMBL" id="AUV82085.1"/>
    </source>
</evidence>
<dbReference type="EMBL" id="CP026309">
    <property type="protein sequence ID" value="AUV82085.1"/>
    <property type="molecule type" value="Genomic_DNA"/>
</dbReference>
<proteinExistence type="predicted"/>
<dbReference type="GeneID" id="35592596"/>
<dbReference type="Proteomes" id="UP000236584">
    <property type="component" value="Chromosome"/>
</dbReference>
<dbReference type="RefSeq" id="WP_103425774.1">
    <property type="nucleotide sequence ID" value="NZ_CP026309.1"/>
</dbReference>
<protein>
    <submittedName>
        <fullName evidence="2">Uncharacterized protein</fullName>
    </submittedName>
</protein>
<gene>
    <name evidence="2" type="ORF">C2R22_10855</name>
</gene>
<evidence type="ECO:0000313" key="3">
    <source>
        <dbReference type="Proteomes" id="UP000236584"/>
    </source>
</evidence>
<keyword evidence="3" id="KW-1185">Reference proteome</keyword>
<reference evidence="2 3" key="1">
    <citation type="submission" date="2018-01" db="EMBL/GenBank/DDBJ databases">
        <title>Complete genome sequence of Salinigranum rubrum GX10T, an extremely halophilic archaeon isolated from a marine solar saltern.</title>
        <authorList>
            <person name="Han S."/>
        </authorList>
    </citation>
    <scope>NUCLEOTIDE SEQUENCE [LARGE SCALE GENOMIC DNA]</scope>
    <source>
        <strain evidence="2 3">GX10</strain>
    </source>
</reference>
<name>A0A2I8VJJ9_9EURY</name>
<feature type="compositionally biased region" description="Low complexity" evidence="1">
    <location>
        <begin position="1"/>
        <end position="14"/>
    </location>
</feature>
<accession>A0A2I8VJJ9</accession>
<sequence length="88" mass="9439">MNECGVVDDGVSEGVVDDGVDENTMTARDTGAVNRTLEPPQPVRPGRSPAAALARVTHFVRSRAPTADAVRWRVTARTSVRASHARDE</sequence>
<dbReference type="AlphaFoldDB" id="A0A2I8VJJ9"/>
<evidence type="ECO:0000256" key="1">
    <source>
        <dbReference type="SAM" id="MobiDB-lite"/>
    </source>
</evidence>
<dbReference type="KEGG" id="srub:C2R22_10855"/>
<organism evidence="2 3">
    <name type="scientific">Salinigranum rubrum</name>
    <dbReference type="NCBI Taxonomy" id="755307"/>
    <lineage>
        <taxon>Archaea</taxon>
        <taxon>Methanobacteriati</taxon>
        <taxon>Methanobacteriota</taxon>
        <taxon>Stenosarchaea group</taxon>
        <taxon>Halobacteria</taxon>
        <taxon>Halobacteriales</taxon>
        <taxon>Haloferacaceae</taxon>
        <taxon>Salinigranum</taxon>
    </lineage>
</organism>
<feature type="region of interest" description="Disordered" evidence="1">
    <location>
        <begin position="1"/>
        <end position="48"/>
    </location>
</feature>